<dbReference type="EMBL" id="CP036275">
    <property type="protein sequence ID" value="QDU41066.1"/>
    <property type="molecule type" value="Genomic_DNA"/>
</dbReference>
<proteinExistence type="predicted"/>
<dbReference type="AlphaFoldDB" id="A0A517ZF30"/>
<evidence type="ECO:0008006" key="4">
    <source>
        <dbReference type="Google" id="ProtNLM"/>
    </source>
</evidence>
<dbReference type="PROSITE" id="PS51257">
    <property type="entry name" value="PROKAR_LIPOPROTEIN"/>
    <property type="match status" value="1"/>
</dbReference>
<gene>
    <name evidence="2" type="ORF">Mal4_54310</name>
</gene>
<dbReference type="RefSeq" id="WP_145372287.1">
    <property type="nucleotide sequence ID" value="NZ_CP036275.1"/>
</dbReference>
<evidence type="ECO:0000256" key="1">
    <source>
        <dbReference type="SAM" id="MobiDB-lite"/>
    </source>
</evidence>
<evidence type="ECO:0000313" key="3">
    <source>
        <dbReference type="Proteomes" id="UP000320496"/>
    </source>
</evidence>
<sequence length="162" mass="17200">MKIQFLSVCLVILAGCNGQDGASTVEAPESDPAATASSEAEMTLTPAESAEALAAAYEDAFERGDTAAIESMVYWDDIPADHRDWTLRAIFNVRYADGANGKIENAEVVDPLESWAGSDAYTLPPVKMLSGQYTGDGGGGDLRIPIGELEGQYYFSARRPAG</sequence>
<keyword evidence="3" id="KW-1185">Reference proteome</keyword>
<dbReference type="Proteomes" id="UP000320496">
    <property type="component" value="Chromosome"/>
</dbReference>
<organism evidence="2 3">
    <name type="scientific">Maioricimonas rarisocia</name>
    <dbReference type="NCBI Taxonomy" id="2528026"/>
    <lineage>
        <taxon>Bacteria</taxon>
        <taxon>Pseudomonadati</taxon>
        <taxon>Planctomycetota</taxon>
        <taxon>Planctomycetia</taxon>
        <taxon>Planctomycetales</taxon>
        <taxon>Planctomycetaceae</taxon>
        <taxon>Maioricimonas</taxon>
    </lineage>
</organism>
<feature type="region of interest" description="Disordered" evidence="1">
    <location>
        <begin position="21"/>
        <end position="42"/>
    </location>
</feature>
<reference evidence="2 3" key="1">
    <citation type="submission" date="2019-02" db="EMBL/GenBank/DDBJ databases">
        <title>Deep-cultivation of Planctomycetes and their phenomic and genomic characterization uncovers novel biology.</title>
        <authorList>
            <person name="Wiegand S."/>
            <person name="Jogler M."/>
            <person name="Boedeker C."/>
            <person name="Pinto D."/>
            <person name="Vollmers J."/>
            <person name="Rivas-Marin E."/>
            <person name="Kohn T."/>
            <person name="Peeters S.H."/>
            <person name="Heuer A."/>
            <person name="Rast P."/>
            <person name="Oberbeckmann S."/>
            <person name="Bunk B."/>
            <person name="Jeske O."/>
            <person name="Meyerdierks A."/>
            <person name="Storesund J.E."/>
            <person name="Kallscheuer N."/>
            <person name="Luecker S."/>
            <person name="Lage O.M."/>
            <person name="Pohl T."/>
            <person name="Merkel B.J."/>
            <person name="Hornburger P."/>
            <person name="Mueller R.-W."/>
            <person name="Bruemmer F."/>
            <person name="Labrenz M."/>
            <person name="Spormann A.M."/>
            <person name="Op den Camp H."/>
            <person name="Overmann J."/>
            <person name="Amann R."/>
            <person name="Jetten M.S.M."/>
            <person name="Mascher T."/>
            <person name="Medema M.H."/>
            <person name="Devos D.P."/>
            <person name="Kaster A.-K."/>
            <person name="Ovreas L."/>
            <person name="Rohde M."/>
            <person name="Galperin M.Y."/>
            <person name="Jogler C."/>
        </authorList>
    </citation>
    <scope>NUCLEOTIDE SEQUENCE [LARGE SCALE GENOMIC DNA]</scope>
    <source>
        <strain evidence="2 3">Mal4</strain>
    </source>
</reference>
<protein>
    <recommendedName>
        <fullName evidence="4">Lipoprotein</fullName>
    </recommendedName>
</protein>
<dbReference type="KEGG" id="mri:Mal4_54310"/>
<evidence type="ECO:0000313" key="2">
    <source>
        <dbReference type="EMBL" id="QDU41066.1"/>
    </source>
</evidence>
<accession>A0A517ZF30</accession>
<name>A0A517ZF30_9PLAN</name>